<dbReference type="EMBL" id="UYRU01060772">
    <property type="protein sequence ID" value="VDN14917.1"/>
    <property type="molecule type" value="Genomic_DNA"/>
</dbReference>
<accession>A0A3P7LT96</accession>
<evidence type="ECO:0000313" key="3">
    <source>
        <dbReference type="Proteomes" id="UP000281553"/>
    </source>
</evidence>
<reference evidence="2 3" key="1">
    <citation type="submission" date="2018-11" db="EMBL/GenBank/DDBJ databases">
        <authorList>
            <consortium name="Pathogen Informatics"/>
        </authorList>
    </citation>
    <scope>NUCLEOTIDE SEQUENCE [LARGE SCALE GENOMIC DNA]</scope>
</reference>
<name>A0A3P7LT96_DIBLA</name>
<feature type="region of interest" description="Disordered" evidence="1">
    <location>
        <begin position="44"/>
        <end position="65"/>
    </location>
</feature>
<organism evidence="2 3">
    <name type="scientific">Dibothriocephalus latus</name>
    <name type="common">Fish tapeworm</name>
    <name type="synonym">Diphyllobothrium latum</name>
    <dbReference type="NCBI Taxonomy" id="60516"/>
    <lineage>
        <taxon>Eukaryota</taxon>
        <taxon>Metazoa</taxon>
        <taxon>Spiralia</taxon>
        <taxon>Lophotrochozoa</taxon>
        <taxon>Platyhelminthes</taxon>
        <taxon>Cestoda</taxon>
        <taxon>Eucestoda</taxon>
        <taxon>Diphyllobothriidea</taxon>
        <taxon>Diphyllobothriidae</taxon>
        <taxon>Dibothriocephalus</taxon>
    </lineage>
</organism>
<proteinExistence type="predicted"/>
<dbReference type="Proteomes" id="UP000281553">
    <property type="component" value="Unassembled WGS sequence"/>
</dbReference>
<feature type="compositionally biased region" description="Basic and acidic residues" evidence="1">
    <location>
        <begin position="44"/>
        <end position="60"/>
    </location>
</feature>
<protein>
    <submittedName>
        <fullName evidence="2">Uncharacterized protein</fullName>
    </submittedName>
</protein>
<sequence length="217" mass="23835">MECVKAVTMIFMPVIFNILPSPRPNAPKRLPKWSVLNCHVNDPHLSENRSRTSSRTDHPINPDVPLPSPPAFVSNLPPSNFGRDSLDENVPFQTVNSANRASPTTPPVPVFARHPNPAGAVLEGFCLIPVAVSGLKRPTVMKREPPDGAEQEMDSSFPEHEAFHESPQNLELPNPSTTKRSAGRPDLSEYSCKKSKSNMLVLSENSAFLPVRSSRIT</sequence>
<keyword evidence="3" id="KW-1185">Reference proteome</keyword>
<dbReference type="OrthoDB" id="6263804at2759"/>
<gene>
    <name evidence="2" type="ORF">DILT_LOCUS10748</name>
</gene>
<feature type="region of interest" description="Disordered" evidence="1">
    <location>
        <begin position="139"/>
        <end position="195"/>
    </location>
</feature>
<evidence type="ECO:0000256" key="1">
    <source>
        <dbReference type="SAM" id="MobiDB-lite"/>
    </source>
</evidence>
<feature type="compositionally biased region" description="Polar residues" evidence="1">
    <location>
        <begin position="166"/>
        <end position="180"/>
    </location>
</feature>
<evidence type="ECO:0000313" key="2">
    <source>
        <dbReference type="EMBL" id="VDN14917.1"/>
    </source>
</evidence>
<dbReference type="AlphaFoldDB" id="A0A3P7LT96"/>